<dbReference type="CDD" id="cd10170">
    <property type="entry name" value="ASKHA_NBD_HSP70"/>
    <property type="match status" value="1"/>
</dbReference>
<evidence type="ECO:0000256" key="2">
    <source>
        <dbReference type="ARBA" id="ARBA00022840"/>
    </source>
</evidence>
<name>A0A2L2TI30_9HYPO</name>
<evidence type="ECO:0000256" key="1">
    <source>
        <dbReference type="ARBA" id="ARBA00022741"/>
    </source>
</evidence>
<dbReference type="Gene3D" id="3.30.420.40">
    <property type="match status" value="1"/>
</dbReference>
<dbReference type="EMBL" id="LN649229">
    <property type="protein sequence ID" value="CEI64067.1"/>
    <property type="molecule type" value="Genomic_DNA"/>
</dbReference>
<dbReference type="AlphaFoldDB" id="A0A2L2TI30"/>
<protein>
    <submittedName>
        <fullName evidence="3">Uncharacterized protein</fullName>
    </submittedName>
</protein>
<keyword evidence="1" id="KW-0547">Nucleotide-binding</keyword>
<keyword evidence="2" id="KW-0067">ATP-binding</keyword>
<evidence type="ECO:0000313" key="4">
    <source>
        <dbReference type="Proteomes" id="UP000245910"/>
    </source>
</evidence>
<dbReference type="GO" id="GO:0140662">
    <property type="term" value="F:ATP-dependent protein folding chaperone"/>
    <property type="evidence" value="ECO:0007669"/>
    <property type="project" value="InterPro"/>
</dbReference>
<dbReference type="InterPro" id="IPR013126">
    <property type="entry name" value="Hsp_70_fam"/>
</dbReference>
<proteinExistence type="predicted"/>
<dbReference type="Proteomes" id="UP000245910">
    <property type="component" value="Chromosome I"/>
</dbReference>
<sequence length="581" mass="65581">MFFLKNTKTETNGSNGDFIIIGLDFGTTYSGIAWTYSRAPEDIEIVTSWDAELNHRSDSGKVPTQLLYSSDGDTSWGYSIPAERDALKWFKLLILDEEDISTYVEDSSQLRHARKLLETMKKDTVEVVGCFLRRIWNHAIDSIHRSAGLELLQKSRFHVVIALPAIWPPYAQQRMKQVTRASGILDPRPCGDTTLHFISEPEAAALATMKDLSKRSTLKEGDTMVICDAGGGTVDLISYVIKSIDPFVVEECVGGGGNLCGGVFLDEMFLNLIKKKVTPGSWAGVSIADQKKLLNDSWEYDIKRQFLNQNRTWPVELPGSFSGSTFNQNRRMLLELSSNDILSIYDPIFSRVETLVRRQIDAVHMKYGEPANYIILVGRLGRNSFLFNRLNTNFNMTVLQSVGNKPWTAVCRGAVVRGITSHSFSASLGVEINARIARRSYGILANVPFRSDEHLESEKFWAEDKQMWQVAGDNMLTKDPVRHKFMRLCSGHIDCVQQAIFACSEFPPPNIWKPTVQQLCVIQWTRDINIDSLPTYANSLGKVFHKLNYEIEMTCEDGTVEFTVYFEGKRVGAHNVDVQFH</sequence>
<dbReference type="SUPFAM" id="SSF53067">
    <property type="entry name" value="Actin-like ATPase domain"/>
    <property type="match status" value="2"/>
</dbReference>
<reference evidence="4" key="1">
    <citation type="submission" date="2014-10" db="EMBL/GenBank/DDBJ databases">
        <authorList>
            <person name="King R."/>
        </authorList>
    </citation>
    <scope>NUCLEOTIDE SEQUENCE [LARGE SCALE GENOMIC DNA]</scope>
    <source>
        <strain evidence="4">A3/5</strain>
    </source>
</reference>
<accession>A0A2L2TI30</accession>
<dbReference type="PANTHER" id="PTHR14187:SF5">
    <property type="entry name" value="HEAT SHOCK 70 KDA PROTEIN 12A"/>
    <property type="match status" value="1"/>
</dbReference>
<organism evidence="3 4">
    <name type="scientific">Fusarium venenatum</name>
    <dbReference type="NCBI Taxonomy" id="56646"/>
    <lineage>
        <taxon>Eukaryota</taxon>
        <taxon>Fungi</taxon>
        <taxon>Dikarya</taxon>
        <taxon>Ascomycota</taxon>
        <taxon>Pezizomycotina</taxon>
        <taxon>Sordariomycetes</taxon>
        <taxon>Hypocreomycetidae</taxon>
        <taxon>Hypocreales</taxon>
        <taxon>Nectriaceae</taxon>
        <taxon>Fusarium</taxon>
    </lineage>
</organism>
<dbReference type="GO" id="GO:0005524">
    <property type="term" value="F:ATP binding"/>
    <property type="evidence" value="ECO:0007669"/>
    <property type="project" value="UniProtKB-KW"/>
</dbReference>
<evidence type="ECO:0000313" key="3">
    <source>
        <dbReference type="EMBL" id="CEI64067.1"/>
    </source>
</evidence>
<dbReference type="InterPro" id="IPR043129">
    <property type="entry name" value="ATPase_NBD"/>
</dbReference>
<dbReference type="PANTHER" id="PTHR14187">
    <property type="entry name" value="ALPHA KINASE/ELONGATION FACTOR 2 KINASE"/>
    <property type="match status" value="1"/>
</dbReference>
<dbReference type="STRING" id="56646.A0A2L2TI30"/>
<dbReference type="Pfam" id="PF00012">
    <property type="entry name" value="HSP70"/>
    <property type="match status" value="1"/>
</dbReference>
<keyword evidence="4" id="KW-1185">Reference proteome</keyword>